<keyword evidence="2 6" id="KW-0812">Transmembrane</keyword>
<dbReference type="Pfam" id="PF00153">
    <property type="entry name" value="Mito_carr"/>
    <property type="match status" value="3"/>
</dbReference>
<dbReference type="SUPFAM" id="SSF103473">
    <property type="entry name" value="MFS general substrate transporter"/>
    <property type="match status" value="1"/>
</dbReference>
<feature type="repeat" description="Solcar" evidence="6">
    <location>
        <begin position="517"/>
        <end position="599"/>
    </location>
</feature>
<evidence type="ECO:0000256" key="2">
    <source>
        <dbReference type="ARBA" id="ARBA00022692"/>
    </source>
</evidence>
<feature type="transmembrane region" description="Helical" evidence="8">
    <location>
        <begin position="206"/>
        <end position="226"/>
    </location>
</feature>
<feature type="transmembrane region" description="Helical" evidence="8">
    <location>
        <begin position="307"/>
        <end position="327"/>
    </location>
</feature>
<keyword evidence="4 8" id="KW-1133">Transmembrane helix</keyword>
<name>A0A1V6Z9N5_PENNA</name>
<evidence type="ECO:0000256" key="5">
    <source>
        <dbReference type="ARBA" id="ARBA00023136"/>
    </source>
</evidence>
<keyword evidence="11" id="KW-1185">Reference proteome</keyword>
<evidence type="ECO:0000256" key="6">
    <source>
        <dbReference type="PROSITE-ProRule" id="PRU00282"/>
    </source>
</evidence>
<feature type="domain" description="Major facilitator superfamily (MFS) profile" evidence="9">
    <location>
        <begin position="51"/>
        <end position="498"/>
    </location>
</feature>
<accession>A0A1V6Z9N5</accession>
<dbReference type="InterPro" id="IPR036259">
    <property type="entry name" value="MFS_trans_sf"/>
</dbReference>
<comment type="caution">
    <text evidence="10">The sequence shown here is derived from an EMBL/GenBank/DDBJ whole genome shotgun (WGS) entry which is preliminary data.</text>
</comment>
<evidence type="ECO:0000256" key="3">
    <source>
        <dbReference type="ARBA" id="ARBA00022792"/>
    </source>
</evidence>
<feature type="transmembrane region" description="Helical" evidence="8">
    <location>
        <begin position="372"/>
        <end position="391"/>
    </location>
</feature>
<dbReference type="InterPro" id="IPR011701">
    <property type="entry name" value="MFS"/>
</dbReference>
<evidence type="ECO:0000259" key="9">
    <source>
        <dbReference type="PROSITE" id="PS50850"/>
    </source>
</evidence>
<dbReference type="Proteomes" id="UP000191691">
    <property type="component" value="Unassembled WGS sequence"/>
</dbReference>
<feature type="transmembrane region" description="Helical" evidence="8">
    <location>
        <begin position="269"/>
        <end position="287"/>
    </location>
</feature>
<dbReference type="InterPro" id="IPR020846">
    <property type="entry name" value="MFS_dom"/>
</dbReference>
<reference evidence="11" key="1">
    <citation type="journal article" date="2017" name="Nat. Microbiol.">
        <title>Global analysis of biosynthetic gene clusters reveals vast potential of secondary metabolite production in Penicillium species.</title>
        <authorList>
            <person name="Nielsen J.C."/>
            <person name="Grijseels S."/>
            <person name="Prigent S."/>
            <person name="Ji B."/>
            <person name="Dainat J."/>
            <person name="Nielsen K.F."/>
            <person name="Frisvad J.C."/>
            <person name="Workman M."/>
            <person name="Nielsen J."/>
        </authorList>
    </citation>
    <scope>NUCLEOTIDE SEQUENCE [LARGE SCALE GENOMIC DNA]</scope>
    <source>
        <strain evidence="11">IBT 13039</strain>
    </source>
</reference>
<dbReference type="EMBL" id="MOOB01000001">
    <property type="protein sequence ID" value="OQE96403.1"/>
    <property type="molecule type" value="Genomic_DNA"/>
</dbReference>
<dbReference type="Gene3D" id="1.50.40.10">
    <property type="entry name" value="Mitochondrial carrier domain"/>
    <property type="match status" value="1"/>
</dbReference>
<feature type="repeat" description="Solcar" evidence="6">
    <location>
        <begin position="715"/>
        <end position="816"/>
    </location>
</feature>
<dbReference type="Gene3D" id="1.20.1250.20">
    <property type="entry name" value="MFS general substrate transporter like domains"/>
    <property type="match status" value="2"/>
</dbReference>
<evidence type="ECO:0000256" key="8">
    <source>
        <dbReference type="SAM" id="Phobius"/>
    </source>
</evidence>
<feature type="transmembrane region" description="Helical" evidence="8">
    <location>
        <begin position="397"/>
        <end position="422"/>
    </location>
</feature>
<dbReference type="GO" id="GO:0016020">
    <property type="term" value="C:membrane"/>
    <property type="evidence" value="ECO:0007669"/>
    <property type="project" value="UniProtKB-SubCell"/>
</dbReference>
<sequence length="823" mass="88241">MDMRENSECISHPNALSVSESEKDGLSESQNNTAGHKVDGNSPNNARETLFMIAITLTQLVQMIPLGAGINSGLSIGESLGATNVQSVWIVASYPLTQGAFVLIGGRLGAVYGHKNIFSIGCIWWVVWALCGGFANNLVSMCFMRGLCGIGGGLMIPNIVALLGITFPPGRKRNLGFALFGAMAPVGAAGGSLVSAVIVQLTEWKYLFFMLGLLGLVVYGTAIISVPPDKPVDPNGSVDWVGAYLGVGGLILFNFVWNQAPLVGWTSPYEITLLVLSIIHFGAFSYWEMKMAKEPILPFNIWKAPSFGFLMLTIFFSFMSLGIYFWYMNVYMITILGDSLIKVGVQYLPLTIVGCANAFFAAWLVPRVPAQVIISMGCLAMIAINILLATIPEHLTYWAMAFPAMFLSAFTIDLIVTSAQIIASNTVSIKHQGVAGSLVGTLLSYGMSTGLGFAGTVEVNTFDDGKDLLRGYHCAAYLAVGLAVASLIMAMVFIRIPKDTREGWSRASSESMSESAGPDEISKAASIIAALASEGAIHPMDTVITRMQSPMYSSVYKHLNGTLNRTLFSGLYQGFGPTFVAGTLSSAAFFTVYEASKMAFDNAQSAGYVLGVPRPLIHVASSAVAELLACAIQNPAEVLKQNAQVFQQPLNAQRGPSPTMEMLRQFRKSPSGLWAGYTALVASQLPSMCLTFCLYEMFKENLLERWKTENDDIRQQLEATVLGAGAAGGCASWFFVPIHVVKTRMRLAIGEQTGSTRSSLKGVPGLPSRIGAFAIARDVLRKEGVAGLFRGSALTCVTAVVGGGLYIGCYEGAKIYLCNYQPS</sequence>
<feature type="transmembrane region" description="Helical" evidence="8">
    <location>
        <begin position="717"/>
        <end position="736"/>
    </location>
</feature>
<dbReference type="CDD" id="cd17476">
    <property type="entry name" value="MFS_Amf1_MDR_like"/>
    <property type="match status" value="1"/>
</dbReference>
<feature type="transmembrane region" description="Helical" evidence="8">
    <location>
        <begin position="143"/>
        <end position="165"/>
    </location>
</feature>
<dbReference type="PROSITE" id="PS50920">
    <property type="entry name" value="SOLCAR"/>
    <property type="match status" value="3"/>
</dbReference>
<dbReference type="GO" id="GO:0022857">
    <property type="term" value="F:transmembrane transporter activity"/>
    <property type="evidence" value="ECO:0007669"/>
    <property type="project" value="InterPro"/>
</dbReference>
<dbReference type="PROSITE" id="PS50850">
    <property type="entry name" value="MFS"/>
    <property type="match status" value="1"/>
</dbReference>
<feature type="transmembrane region" description="Helical" evidence="8">
    <location>
        <begin position="88"/>
        <end position="105"/>
    </location>
</feature>
<dbReference type="PANTHER" id="PTHR42718">
    <property type="entry name" value="MAJOR FACILITATOR SUPERFAMILY MULTIDRUG TRANSPORTER MFSC"/>
    <property type="match status" value="1"/>
</dbReference>
<dbReference type="PANTHER" id="PTHR42718:SF41">
    <property type="entry name" value="MFS TRANSPORTER OF UNKOWN SPECIFICITY (AFU_ORTHOLOGUE AFUA_5G09940)-RELATED"/>
    <property type="match status" value="1"/>
</dbReference>
<organism evidence="10 11">
    <name type="scientific">Penicillium nalgiovense</name>
    <dbReference type="NCBI Taxonomy" id="60175"/>
    <lineage>
        <taxon>Eukaryota</taxon>
        <taxon>Fungi</taxon>
        <taxon>Dikarya</taxon>
        <taxon>Ascomycota</taxon>
        <taxon>Pezizomycotina</taxon>
        <taxon>Eurotiomycetes</taxon>
        <taxon>Eurotiomycetidae</taxon>
        <taxon>Eurotiales</taxon>
        <taxon>Aspergillaceae</taxon>
        <taxon>Penicillium</taxon>
    </lineage>
</organism>
<protein>
    <recommendedName>
        <fullName evidence="9">Major facilitator superfamily (MFS) profile domain-containing protein</fullName>
    </recommendedName>
</protein>
<evidence type="ECO:0000313" key="11">
    <source>
        <dbReference type="Proteomes" id="UP000191691"/>
    </source>
</evidence>
<proteinExistence type="predicted"/>
<dbReference type="InterPro" id="IPR023395">
    <property type="entry name" value="MCP_dom_sf"/>
</dbReference>
<dbReference type="AlphaFoldDB" id="A0A1V6Z9N5"/>
<evidence type="ECO:0000256" key="7">
    <source>
        <dbReference type="SAM" id="MobiDB-lite"/>
    </source>
</evidence>
<keyword evidence="3" id="KW-0999">Mitochondrion inner membrane</keyword>
<feature type="transmembrane region" description="Helical" evidence="8">
    <location>
        <begin position="475"/>
        <end position="496"/>
    </location>
</feature>
<evidence type="ECO:0000256" key="1">
    <source>
        <dbReference type="ARBA" id="ARBA00004141"/>
    </source>
</evidence>
<feature type="transmembrane region" description="Helical" evidence="8">
    <location>
        <begin position="434"/>
        <end position="455"/>
    </location>
</feature>
<feature type="transmembrane region" description="Helical" evidence="8">
    <location>
        <begin position="672"/>
        <end position="697"/>
    </location>
</feature>
<gene>
    <name evidence="10" type="ORF">PENNAL_c0001G05765</name>
</gene>
<dbReference type="SUPFAM" id="SSF103506">
    <property type="entry name" value="Mitochondrial carrier"/>
    <property type="match status" value="1"/>
</dbReference>
<feature type="region of interest" description="Disordered" evidence="7">
    <location>
        <begin position="1"/>
        <end position="43"/>
    </location>
</feature>
<feature type="transmembrane region" description="Helical" evidence="8">
    <location>
        <begin position="347"/>
        <end position="365"/>
    </location>
</feature>
<comment type="subcellular location">
    <subcellularLocation>
        <location evidence="1">Membrane</location>
        <topology evidence="1">Multi-pass membrane protein</topology>
    </subcellularLocation>
</comment>
<feature type="transmembrane region" description="Helical" evidence="8">
    <location>
        <begin position="238"/>
        <end position="257"/>
    </location>
</feature>
<feature type="repeat" description="Solcar" evidence="6">
    <location>
        <begin position="613"/>
        <end position="701"/>
    </location>
</feature>
<keyword evidence="5 6" id="KW-0472">Membrane</keyword>
<evidence type="ECO:0000313" key="10">
    <source>
        <dbReference type="EMBL" id="OQE96403.1"/>
    </source>
</evidence>
<dbReference type="InterPro" id="IPR018108">
    <property type="entry name" value="MCP_transmembrane"/>
</dbReference>
<feature type="transmembrane region" description="Helical" evidence="8">
    <location>
        <begin position="177"/>
        <end position="200"/>
    </location>
</feature>
<evidence type="ECO:0000256" key="4">
    <source>
        <dbReference type="ARBA" id="ARBA00022989"/>
    </source>
</evidence>
<feature type="transmembrane region" description="Helical" evidence="8">
    <location>
        <begin position="117"/>
        <end position="137"/>
    </location>
</feature>
<keyword evidence="3" id="KW-0496">Mitochondrion</keyword>
<dbReference type="Pfam" id="PF07690">
    <property type="entry name" value="MFS_1"/>
    <property type="match status" value="1"/>
</dbReference>